<feature type="compositionally biased region" description="Basic and acidic residues" evidence="1">
    <location>
        <begin position="316"/>
        <end position="341"/>
    </location>
</feature>
<feature type="region of interest" description="Disordered" evidence="1">
    <location>
        <begin position="316"/>
        <end position="344"/>
    </location>
</feature>
<accession>A0A3P1YPA8</accession>
<evidence type="ECO:0008006" key="4">
    <source>
        <dbReference type="Google" id="ProtNLM"/>
    </source>
</evidence>
<gene>
    <name evidence="2" type="ORF">EII41_11185</name>
</gene>
<dbReference type="EMBL" id="RQYN01000050">
    <property type="protein sequence ID" value="RRD72448.1"/>
    <property type="molecule type" value="Genomic_DNA"/>
</dbReference>
<reference evidence="2 3" key="1">
    <citation type="submission" date="2018-11" db="EMBL/GenBank/DDBJ databases">
        <title>Genomes From Bacteria Associated with the Canine Oral Cavity: a Test Case for Automated Genome-Based Taxonomic Assignment.</title>
        <authorList>
            <person name="Coil D.A."/>
            <person name="Jospin G."/>
            <person name="Darling A.E."/>
            <person name="Wallis C."/>
            <person name="Davis I.J."/>
            <person name="Harris S."/>
            <person name="Eisen J.A."/>
            <person name="Holcombe L.J."/>
            <person name="O'Flynn C."/>
        </authorList>
    </citation>
    <scope>NUCLEOTIDE SEQUENCE [LARGE SCALE GENOMIC DNA]</scope>
    <source>
        <strain evidence="2 3">OH1426_COT-023</strain>
    </source>
</reference>
<protein>
    <recommendedName>
        <fullName evidence="4">DUF3945 domain-containing protein</fullName>
    </recommendedName>
</protein>
<evidence type="ECO:0000256" key="1">
    <source>
        <dbReference type="SAM" id="MobiDB-lite"/>
    </source>
</evidence>
<dbReference type="AlphaFoldDB" id="A0A3P1YPA8"/>
<evidence type="ECO:0000313" key="3">
    <source>
        <dbReference type="Proteomes" id="UP000279860"/>
    </source>
</evidence>
<organism evidence="2 3">
    <name type="scientific">Tannerella forsythia</name>
    <name type="common">Bacteroides forsythus</name>
    <dbReference type="NCBI Taxonomy" id="28112"/>
    <lineage>
        <taxon>Bacteria</taxon>
        <taxon>Pseudomonadati</taxon>
        <taxon>Bacteroidota</taxon>
        <taxon>Bacteroidia</taxon>
        <taxon>Bacteroidales</taxon>
        <taxon>Tannerellaceae</taxon>
        <taxon>Tannerella</taxon>
    </lineage>
</organism>
<dbReference type="RefSeq" id="WP_124790645.1">
    <property type="nucleotide sequence ID" value="NZ_RQYN01000050.1"/>
</dbReference>
<sequence>MRIEETLKEYAFQNVGQFRAIAKELGYSEEYNKGELRYEKGKEEKTIDNLQEISKKNLCQFFNKEEANNPDYIRNLLSEKNISVVRWEGLKEKDGAMKDAFTIIDHENKVCYTGRSFYDYAFERGYLLDGKGSQQEKGVMSDMREINGKQAKVRLTENGISVFYKKETLVIPDSILGRRLTEDNKNELLQGKIVLVGKEKDNIFLQVDRELNAVIVRTNKELAVPNVIGRGMDYSGRELTLADKALLANGYSLDNQLIQTKEGHFIMADVSLTEDMRGIQFANIQQLSKEEAFGLIAAQEKMDLSVAGQNVTEEKIQEEKVTEEKGTSLDPDTEKQREQEAKLQNAISKGDFAAIMELHAEGYKPSADSIQKQKIKRHWPM</sequence>
<dbReference type="Proteomes" id="UP000279860">
    <property type="component" value="Unassembled WGS sequence"/>
</dbReference>
<proteinExistence type="predicted"/>
<name>A0A3P1YPA8_TANFO</name>
<comment type="caution">
    <text evidence="2">The sequence shown here is derived from an EMBL/GenBank/DDBJ whole genome shotgun (WGS) entry which is preliminary data.</text>
</comment>
<evidence type="ECO:0000313" key="2">
    <source>
        <dbReference type="EMBL" id="RRD72448.1"/>
    </source>
</evidence>